<evidence type="ECO:0000256" key="10">
    <source>
        <dbReference type="ARBA" id="ARBA00023136"/>
    </source>
</evidence>
<name>A0ABZ0HUH8_9HYPH</name>
<dbReference type="Pfam" id="PF02669">
    <property type="entry name" value="KdpC"/>
    <property type="match status" value="1"/>
</dbReference>
<evidence type="ECO:0000256" key="3">
    <source>
        <dbReference type="ARBA" id="ARBA00022538"/>
    </source>
</evidence>
<keyword evidence="14" id="KW-1185">Reference proteome</keyword>
<comment type="subcellular location">
    <subcellularLocation>
        <location evidence="11">Cell membrane</location>
        <topology evidence="11">Single-pass membrane protein</topology>
    </subcellularLocation>
</comment>
<proteinExistence type="inferred from homology"/>
<comment type="function">
    <text evidence="11">Part of the high-affinity ATP-driven potassium transport (or Kdp) system, which catalyzes the hydrolysis of ATP coupled with the electrogenic transport of potassium into the cytoplasm. This subunit acts as a catalytic chaperone that increases the ATP-binding affinity of the ATP-hydrolyzing subunit KdpB by the formation of a transient KdpB/KdpC/ATP ternary complex.</text>
</comment>
<keyword evidence="9 11" id="KW-0406">Ion transport</keyword>
<dbReference type="PIRSF" id="PIRSF001296">
    <property type="entry name" value="K_ATPase_KdpC"/>
    <property type="match status" value="1"/>
</dbReference>
<evidence type="ECO:0000256" key="12">
    <source>
        <dbReference type="SAM" id="MobiDB-lite"/>
    </source>
</evidence>
<evidence type="ECO:0000313" key="14">
    <source>
        <dbReference type="Proteomes" id="UP001626536"/>
    </source>
</evidence>
<evidence type="ECO:0000256" key="6">
    <source>
        <dbReference type="ARBA" id="ARBA00022840"/>
    </source>
</evidence>
<evidence type="ECO:0000256" key="2">
    <source>
        <dbReference type="ARBA" id="ARBA00022475"/>
    </source>
</evidence>
<keyword evidence="2 11" id="KW-1003">Cell membrane</keyword>
<dbReference type="Proteomes" id="UP001626536">
    <property type="component" value="Chromosome"/>
</dbReference>
<keyword evidence="5 11" id="KW-0547">Nucleotide-binding</keyword>
<evidence type="ECO:0000313" key="13">
    <source>
        <dbReference type="EMBL" id="WOJ90581.1"/>
    </source>
</evidence>
<keyword evidence="4 11" id="KW-0812">Transmembrane</keyword>
<protein>
    <recommendedName>
        <fullName evidence="11">Potassium-transporting ATPase KdpC subunit</fullName>
    </recommendedName>
    <alternativeName>
        <fullName evidence="11">ATP phosphohydrolase [potassium-transporting] C chain</fullName>
    </alternativeName>
    <alternativeName>
        <fullName evidence="11">Potassium-binding and translocating subunit C</fullName>
    </alternativeName>
    <alternativeName>
        <fullName evidence="11">Potassium-translocating ATPase C chain</fullName>
    </alternativeName>
</protein>
<evidence type="ECO:0000256" key="7">
    <source>
        <dbReference type="ARBA" id="ARBA00022958"/>
    </source>
</evidence>
<organism evidence="13 14">
    <name type="scientific">Methylocapsa polymorpha</name>
    <dbReference type="NCBI Taxonomy" id="3080828"/>
    <lineage>
        <taxon>Bacteria</taxon>
        <taxon>Pseudomonadati</taxon>
        <taxon>Pseudomonadota</taxon>
        <taxon>Alphaproteobacteria</taxon>
        <taxon>Hyphomicrobiales</taxon>
        <taxon>Beijerinckiaceae</taxon>
        <taxon>Methylocapsa</taxon>
    </lineage>
</organism>
<keyword evidence="1 11" id="KW-0813">Transport</keyword>
<keyword evidence="3 11" id="KW-0633">Potassium transport</keyword>
<keyword evidence="6 11" id="KW-0067">ATP-binding</keyword>
<dbReference type="InterPro" id="IPR003820">
    <property type="entry name" value="KdpC"/>
</dbReference>
<comment type="similarity">
    <text evidence="11">Belongs to the KdpC family.</text>
</comment>
<evidence type="ECO:0000256" key="5">
    <source>
        <dbReference type="ARBA" id="ARBA00022741"/>
    </source>
</evidence>
<reference evidence="13 14" key="1">
    <citation type="submission" date="2023-10" db="EMBL/GenBank/DDBJ databases">
        <title>Novel methanotroph of the genus Methylocapsa from a subarctic wetland.</title>
        <authorList>
            <person name="Belova S.E."/>
            <person name="Oshkin I.Y."/>
            <person name="Miroshnikov K."/>
            <person name="Dedysh S.N."/>
        </authorList>
    </citation>
    <scope>NUCLEOTIDE SEQUENCE [LARGE SCALE GENOMIC DNA]</scope>
    <source>
        <strain evidence="13 14">RX1</strain>
    </source>
</reference>
<feature type="transmembrane region" description="Helical" evidence="11">
    <location>
        <begin position="12"/>
        <end position="35"/>
    </location>
</feature>
<feature type="compositionally biased region" description="Polar residues" evidence="12">
    <location>
        <begin position="87"/>
        <end position="102"/>
    </location>
</feature>
<evidence type="ECO:0000256" key="4">
    <source>
        <dbReference type="ARBA" id="ARBA00022692"/>
    </source>
</evidence>
<comment type="subunit">
    <text evidence="11">The system is composed of three essential subunits: KdpA, KdpB and KdpC.</text>
</comment>
<keyword evidence="10 11" id="KW-0472">Membrane</keyword>
<sequence length="202" mass="21269">MFSYVSGAVRASLVTFALCGFAYPLAVTGVGQLLMPDQANGSLQRSADGKIIGSRLIGQQWSDPQWFHGRPSATMDLSDPTKASPYNAANTSASNLGPTSKALQDRLTGDREALEQAQPELAGKALPSDMLTTSASGLDPDITPANASLQAPRVAKARGAPPEQVAALAEQHITSRSLGIFGEPRVNVLELNLALEKAFPRK</sequence>
<dbReference type="PANTHER" id="PTHR30042:SF2">
    <property type="entry name" value="POTASSIUM-TRANSPORTING ATPASE KDPC SUBUNIT"/>
    <property type="match status" value="1"/>
</dbReference>
<dbReference type="NCBIfam" id="NF001454">
    <property type="entry name" value="PRK00315.1"/>
    <property type="match status" value="1"/>
</dbReference>
<feature type="region of interest" description="Disordered" evidence="12">
    <location>
        <begin position="63"/>
        <end position="102"/>
    </location>
</feature>
<evidence type="ECO:0000256" key="9">
    <source>
        <dbReference type="ARBA" id="ARBA00023065"/>
    </source>
</evidence>
<accession>A0ABZ0HUH8</accession>
<keyword evidence="8 11" id="KW-1133">Transmembrane helix</keyword>
<dbReference type="NCBIfam" id="TIGR00681">
    <property type="entry name" value="kdpC"/>
    <property type="match status" value="1"/>
</dbReference>
<dbReference type="RefSeq" id="WP_407340156.1">
    <property type="nucleotide sequence ID" value="NZ_CP136862.1"/>
</dbReference>
<dbReference type="HAMAP" id="MF_00276">
    <property type="entry name" value="KdpC"/>
    <property type="match status" value="1"/>
</dbReference>
<dbReference type="EMBL" id="CP136862">
    <property type="protein sequence ID" value="WOJ90581.1"/>
    <property type="molecule type" value="Genomic_DNA"/>
</dbReference>
<evidence type="ECO:0000256" key="11">
    <source>
        <dbReference type="HAMAP-Rule" id="MF_00276"/>
    </source>
</evidence>
<evidence type="ECO:0000256" key="1">
    <source>
        <dbReference type="ARBA" id="ARBA00022448"/>
    </source>
</evidence>
<gene>
    <name evidence="11 13" type="primary">kdpC</name>
    <name evidence="13" type="ORF">RZS28_04615</name>
</gene>
<evidence type="ECO:0000256" key="8">
    <source>
        <dbReference type="ARBA" id="ARBA00022989"/>
    </source>
</evidence>
<keyword evidence="7 11" id="KW-0630">Potassium</keyword>
<dbReference type="PANTHER" id="PTHR30042">
    <property type="entry name" value="POTASSIUM-TRANSPORTING ATPASE C CHAIN"/>
    <property type="match status" value="1"/>
</dbReference>